<dbReference type="InterPro" id="IPR020256">
    <property type="entry name" value="Spore_coat_CotJA"/>
</dbReference>
<evidence type="ECO:0000313" key="1">
    <source>
        <dbReference type="EMBL" id="BCN29503.1"/>
    </source>
</evidence>
<evidence type="ECO:0008006" key="3">
    <source>
        <dbReference type="Google" id="ProtNLM"/>
    </source>
</evidence>
<dbReference type="RefSeq" id="WP_271714775.1">
    <property type="nucleotide sequence ID" value="NZ_AP024169.1"/>
</dbReference>
<dbReference type="Pfam" id="PF11007">
    <property type="entry name" value="CotJA"/>
    <property type="match status" value="1"/>
</dbReference>
<protein>
    <recommendedName>
        <fullName evidence="3">Spore coat associated protein JA (CotJA)</fullName>
    </recommendedName>
</protein>
<organism evidence="1 2">
    <name type="scientific">Anaeromicropila herbilytica</name>
    <dbReference type="NCBI Taxonomy" id="2785025"/>
    <lineage>
        <taxon>Bacteria</taxon>
        <taxon>Bacillati</taxon>
        <taxon>Bacillota</taxon>
        <taxon>Clostridia</taxon>
        <taxon>Lachnospirales</taxon>
        <taxon>Lachnospiraceae</taxon>
        <taxon>Anaeromicropila</taxon>
    </lineage>
</organism>
<accession>A0A7R7EIQ6</accession>
<dbReference type="AlphaFoldDB" id="A0A7R7EIQ6"/>
<dbReference type="KEGG" id="ahb:bsdtb5_07980"/>
<dbReference type="Proteomes" id="UP000595897">
    <property type="component" value="Chromosome"/>
</dbReference>
<reference evidence="1 2" key="1">
    <citation type="submission" date="2020-11" db="EMBL/GenBank/DDBJ databases">
        <title>Draft genome sequencing of a Lachnospiraceae strain isolated from anoxic soil subjected to BSD treatment.</title>
        <authorList>
            <person name="Uek A."/>
            <person name="Tonouchi A."/>
        </authorList>
    </citation>
    <scope>NUCLEOTIDE SEQUENCE [LARGE SCALE GENOMIC DNA]</scope>
    <source>
        <strain evidence="1 2">TB5</strain>
    </source>
</reference>
<proteinExistence type="predicted"/>
<gene>
    <name evidence="1" type="ORF">bsdtb5_07980</name>
</gene>
<evidence type="ECO:0000313" key="2">
    <source>
        <dbReference type="Proteomes" id="UP000595897"/>
    </source>
</evidence>
<name>A0A7R7EIQ6_9FIRM</name>
<sequence length="82" mass="9510">MSCRKETTNREMRYSSEPEEATMVLIDVDSDHIDHMPVAMAYVPWQYMKDVYEPGDALQIGTIFPELDKPFLCYKFSGGRRA</sequence>
<dbReference type="EMBL" id="AP024169">
    <property type="protein sequence ID" value="BCN29503.1"/>
    <property type="molecule type" value="Genomic_DNA"/>
</dbReference>
<keyword evidence="2" id="KW-1185">Reference proteome</keyword>